<dbReference type="Proteomes" id="UP000621266">
    <property type="component" value="Unassembled WGS sequence"/>
</dbReference>
<sequence>MTVCEFRHEAGRAHDRLAARLETAMEGLPELVQDVTGLPLPTDPPLVVRLVTLRQWRRALQTHHDHLLRREVRRTRMTLLQVLRAARWQKKVRRYRLSRWIQVAAQTVGDRDGRPQVLAIADALHHTGTTDAGLIKLLGHELTHVAQHQAGGGFALDAANLRLLVVRHRPDGAVQDYWGLTEGHAMWSEEEITQRRLGRAVPFGDGEDTEVGRRERERYADGVYREWIDGYETAGDWARHVIEERGLEAFNRIWSLPILCPTEGEIRAPDSYLAYLDRHVTRSDARPDIGALVKKAFLADGQPPITQP</sequence>
<dbReference type="RefSeq" id="WP_156207249.1">
    <property type="nucleotide sequence ID" value="NZ_WHPN01000372.1"/>
</dbReference>
<reference evidence="1 2" key="1">
    <citation type="submission" date="2019-10" db="EMBL/GenBank/DDBJ databases">
        <title>Streptomyces tenebrisbrunneis sp.nov., an endogenous actinomycete isolated from of Lycium ruthenicum.</title>
        <authorList>
            <person name="Ma L."/>
        </authorList>
    </citation>
    <scope>NUCLEOTIDE SEQUENCE [LARGE SCALE GENOMIC DNA]</scope>
    <source>
        <strain evidence="1 2">TRM 66187</strain>
    </source>
</reference>
<evidence type="ECO:0000313" key="2">
    <source>
        <dbReference type="Proteomes" id="UP000621266"/>
    </source>
</evidence>
<evidence type="ECO:0008006" key="3">
    <source>
        <dbReference type="Google" id="ProtNLM"/>
    </source>
</evidence>
<organism evidence="1 2">
    <name type="scientific">Streptomyces lycii</name>
    <dbReference type="NCBI Taxonomy" id="2654337"/>
    <lineage>
        <taxon>Bacteria</taxon>
        <taxon>Bacillati</taxon>
        <taxon>Actinomycetota</taxon>
        <taxon>Actinomycetes</taxon>
        <taxon>Kitasatosporales</taxon>
        <taxon>Streptomycetaceae</taxon>
        <taxon>Streptomyces</taxon>
    </lineage>
</organism>
<name>A0ABQ7FEY5_9ACTN</name>
<gene>
    <name evidence="1" type="ORF">GCU69_25285</name>
</gene>
<comment type="caution">
    <text evidence="1">The sequence shown here is derived from an EMBL/GenBank/DDBJ whole genome shotgun (WGS) entry which is preliminary data.</text>
</comment>
<accession>A0ABQ7FEY5</accession>
<keyword evidence="2" id="KW-1185">Reference proteome</keyword>
<evidence type="ECO:0000313" key="1">
    <source>
        <dbReference type="EMBL" id="KAF4406386.1"/>
    </source>
</evidence>
<proteinExistence type="predicted"/>
<dbReference type="EMBL" id="WHPN01000372">
    <property type="protein sequence ID" value="KAF4406386.1"/>
    <property type="molecule type" value="Genomic_DNA"/>
</dbReference>
<protein>
    <recommendedName>
        <fullName evidence="3">DUF4157 domain-containing protein</fullName>
    </recommendedName>
</protein>